<dbReference type="EMBL" id="RDQO01000005">
    <property type="protein sequence ID" value="RMX04342.1"/>
    <property type="molecule type" value="Genomic_DNA"/>
</dbReference>
<feature type="modified residue" description="4-aspartylphosphate" evidence="3">
    <location>
        <position position="52"/>
    </location>
</feature>
<gene>
    <name evidence="7" type="ORF">D8I35_15715</name>
</gene>
<dbReference type="GO" id="GO:0003677">
    <property type="term" value="F:DNA binding"/>
    <property type="evidence" value="ECO:0007669"/>
    <property type="project" value="UniProtKB-KW"/>
</dbReference>
<dbReference type="CDD" id="cd06170">
    <property type="entry name" value="LuxR_C_like"/>
    <property type="match status" value="1"/>
</dbReference>
<dbReference type="InterPro" id="IPR051015">
    <property type="entry name" value="EvgA-like"/>
</dbReference>
<dbReference type="RefSeq" id="WP_122231239.1">
    <property type="nucleotide sequence ID" value="NZ_RDQO01000005.1"/>
</dbReference>
<evidence type="ECO:0000256" key="3">
    <source>
        <dbReference type="PROSITE-ProRule" id="PRU00169"/>
    </source>
</evidence>
<keyword evidence="2 7" id="KW-0238">DNA-binding</keyword>
<organism evidence="7 8">
    <name type="scientific">Corticibacter populi</name>
    <dbReference type="NCBI Taxonomy" id="1550736"/>
    <lineage>
        <taxon>Bacteria</taxon>
        <taxon>Pseudomonadati</taxon>
        <taxon>Pseudomonadota</taxon>
        <taxon>Betaproteobacteria</taxon>
        <taxon>Burkholderiales</taxon>
        <taxon>Comamonadaceae</taxon>
        <taxon>Corticibacter</taxon>
    </lineage>
</organism>
<evidence type="ECO:0000313" key="8">
    <source>
        <dbReference type="Proteomes" id="UP000278006"/>
    </source>
</evidence>
<evidence type="ECO:0000259" key="5">
    <source>
        <dbReference type="PROSITE" id="PS50043"/>
    </source>
</evidence>
<reference evidence="7 8" key="1">
    <citation type="submission" date="2018-10" db="EMBL/GenBank/DDBJ databases">
        <title>Draft genome of Cortibacter populi DSM10536.</title>
        <authorList>
            <person name="Bernier A.-M."/>
            <person name="Bernard K."/>
        </authorList>
    </citation>
    <scope>NUCLEOTIDE SEQUENCE [LARGE SCALE GENOMIC DNA]</scope>
    <source>
        <strain evidence="7 8">DSM 105136</strain>
    </source>
</reference>
<dbReference type="Gene3D" id="3.40.50.2300">
    <property type="match status" value="1"/>
</dbReference>
<name>A0A3M6QPL1_9BURK</name>
<dbReference type="SMART" id="SM00448">
    <property type="entry name" value="REC"/>
    <property type="match status" value="1"/>
</dbReference>
<accession>A0A3M6QPL1</accession>
<dbReference type="PROSITE" id="PS50110">
    <property type="entry name" value="RESPONSE_REGULATORY"/>
    <property type="match status" value="1"/>
</dbReference>
<proteinExistence type="predicted"/>
<feature type="region of interest" description="Disordered" evidence="4">
    <location>
        <begin position="221"/>
        <end position="243"/>
    </location>
</feature>
<dbReference type="SMART" id="SM00421">
    <property type="entry name" value="HTH_LUXR"/>
    <property type="match status" value="1"/>
</dbReference>
<dbReference type="SUPFAM" id="SSF46894">
    <property type="entry name" value="C-terminal effector domain of the bipartite response regulators"/>
    <property type="match status" value="1"/>
</dbReference>
<dbReference type="PANTHER" id="PTHR45566:SF1">
    <property type="entry name" value="HTH-TYPE TRANSCRIPTIONAL REGULATOR YHJB-RELATED"/>
    <property type="match status" value="1"/>
</dbReference>
<dbReference type="OrthoDB" id="3374006at2"/>
<dbReference type="SUPFAM" id="SSF52172">
    <property type="entry name" value="CheY-like"/>
    <property type="match status" value="1"/>
</dbReference>
<evidence type="ECO:0000256" key="1">
    <source>
        <dbReference type="ARBA" id="ARBA00022553"/>
    </source>
</evidence>
<dbReference type="GO" id="GO:0000160">
    <property type="term" value="P:phosphorelay signal transduction system"/>
    <property type="evidence" value="ECO:0007669"/>
    <property type="project" value="InterPro"/>
</dbReference>
<dbReference type="CDD" id="cd17535">
    <property type="entry name" value="REC_NarL-like"/>
    <property type="match status" value="1"/>
</dbReference>
<keyword evidence="1 3" id="KW-0597">Phosphoprotein</keyword>
<dbReference type="AlphaFoldDB" id="A0A3M6QPL1"/>
<dbReference type="PANTHER" id="PTHR45566">
    <property type="entry name" value="HTH-TYPE TRANSCRIPTIONAL REGULATOR YHJB-RELATED"/>
    <property type="match status" value="1"/>
</dbReference>
<evidence type="ECO:0000259" key="6">
    <source>
        <dbReference type="PROSITE" id="PS50110"/>
    </source>
</evidence>
<dbReference type="Pfam" id="PF00072">
    <property type="entry name" value="Response_reg"/>
    <property type="match status" value="1"/>
</dbReference>
<evidence type="ECO:0000313" key="7">
    <source>
        <dbReference type="EMBL" id="RMX04342.1"/>
    </source>
</evidence>
<dbReference type="InterPro" id="IPR011006">
    <property type="entry name" value="CheY-like_superfamily"/>
</dbReference>
<protein>
    <submittedName>
        <fullName evidence="7">DNA-binding response regulator</fullName>
    </submittedName>
</protein>
<dbReference type="Proteomes" id="UP000278006">
    <property type="component" value="Unassembled WGS sequence"/>
</dbReference>
<dbReference type="Pfam" id="PF00196">
    <property type="entry name" value="GerE"/>
    <property type="match status" value="1"/>
</dbReference>
<dbReference type="PRINTS" id="PR00038">
    <property type="entry name" value="HTHLUXR"/>
</dbReference>
<comment type="caution">
    <text evidence="7">The sequence shown here is derived from an EMBL/GenBank/DDBJ whole genome shotgun (WGS) entry which is preliminary data.</text>
</comment>
<evidence type="ECO:0000256" key="4">
    <source>
        <dbReference type="SAM" id="MobiDB-lite"/>
    </source>
</evidence>
<feature type="domain" description="HTH luxR-type" evidence="5">
    <location>
        <begin position="152"/>
        <end position="217"/>
    </location>
</feature>
<dbReference type="InterPro" id="IPR000792">
    <property type="entry name" value="Tscrpt_reg_LuxR_C"/>
</dbReference>
<evidence type="ECO:0000256" key="2">
    <source>
        <dbReference type="ARBA" id="ARBA00023125"/>
    </source>
</evidence>
<keyword evidence="8" id="KW-1185">Reference proteome</keyword>
<dbReference type="GO" id="GO:0006355">
    <property type="term" value="P:regulation of DNA-templated transcription"/>
    <property type="evidence" value="ECO:0007669"/>
    <property type="project" value="InterPro"/>
</dbReference>
<sequence>MKILIADDHRLVVDAVRGKLMELDAVMEFVLAATLQELRQVDLETLDLALVDLGMPGAQGLRHVGELRERSPSLPIIVLSGTADTALMRAALETGVLGFIPKAYSAEVMLSAIRLVLAGGVYVPPALLTAGPAGAPGTVAAGAAATGSGISIDRVRQMLTSRQIEVLGLLSQGKPNKLIGRSLGISEGTVKIHLAAIFRALNVRNRTEAVVVAQQLMAQQPAAQENGDAPSPPLHHGTSFPWA</sequence>
<dbReference type="InterPro" id="IPR058245">
    <property type="entry name" value="NreC/VraR/RcsB-like_REC"/>
</dbReference>
<dbReference type="PROSITE" id="PS50043">
    <property type="entry name" value="HTH_LUXR_2"/>
    <property type="match status" value="1"/>
</dbReference>
<dbReference type="InterPro" id="IPR001789">
    <property type="entry name" value="Sig_transdc_resp-reg_receiver"/>
</dbReference>
<dbReference type="InterPro" id="IPR016032">
    <property type="entry name" value="Sig_transdc_resp-reg_C-effctor"/>
</dbReference>
<feature type="domain" description="Response regulatory" evidence="6">
    <location>
        <begin position="2"/>
        <end position="117"/>
    </location>
</feature>